<protein>
    <recommendedName>
        <fullName evidence="17">Cytochrome-c oxidase</fullName>
    </recommendedName>
</protein>
<keyword evidence="4" id="KW-0679">Respiratory chain</keyword>
<dbReference type="GO" id="GO:0009060">
    <property type="term" value="P:aerobic respiration"/>
    <property type="evidence" value="ECO:0007669"/>
    <property type="project" value="InterPro"/>
</dbReference>
<feature type="domain" description="Cytochrome c" evidence="14">
    <location>
        <begin position="526"/>
        <end position="641"/>
    </location>
</feature>
<evidence type="ECO:0000256" key="7">
    <source>
        <dbReference type="ARBA" id="ARBA00022989"/>
    </source>
</evidence>
<feature type="transmembrane region" description="Helical" evidence="12">
    <location>
        <begin position="140"/>
        <end position="157"/>
    </location>
</feature>
<feature type="transmembrane region" description="Helical" evidence="12">
    <location>
        <begin position="204"/>
        <end position="225"/>
    </location>
</feature>
<dbReference type="Pfam" id="PF00115">
    <property type="entry name" value="COX1"/>
    <property type="match status" value="1"/>
</dbReference>
<dbReference type="GO" id="GO:0020037">
    <property type="term" value="F:heme binding"/>
    <property type="evidence" value="ECO:0007669"/>
    <property type="project" value="InterPro"/>
</dbReference>
<feature type="transmembrane region" description="Helical" evidence="12">
    <location>
        <begin position="99"/>
        <end position="120"/>
    </location>
</feature>
<feature type="transmembrane region" description="Helical" evidence="12">
    <location>
        <begin position="422"/>
        <end position="442"/>
    </location>
</feature>
<feature type="transmembrane region" description="Helical" evidence="12">
    <location>
        <begin position="482"/>
        <end position="504"/>
    </location>
</feature>
<dbReference type="InterPro" id="IPR036927">
    <property type="entry name" value="Cyt_c_oxase-like_su1_sf"/>
</dbReference>
<feature type="transmembrane region" description="Helical" evidence="12">
    <location>
        <begin position="232"/>
        <end position="252"/>
    </location>
</feature>
<dbReference type="EMBL" id="CP042997">
    <property type="protein sequence ID" value="QEH35462.1"/>
    <property type="molecule type" value="Genomic_DNA"/>
</dbReference>
<feature type="domain" description="Cytochrome c" evidence="14">
    <location>
        <begin position="695"/>
        <end position="873"/>
    </location>
</feature>
<evidence type="ECO:0000313" key="15">
    <source>
        <dbReference type="EMBL" id="QEH35462.1"/>
    </source>
</evidence>
<dbReference type="KEGG" id="agv:OJF2_40140"/>
<evidence type="ECO:0000256" key="12">
    <source>
        <dbReference type="SAM" id="Phobius"/>
    </source>
</evidence>
<keyword evidence="6 10" id="KW-0479">Metal-binding</keyword>
<gene>
    <name evidence="15" type="ORF">OJF2_40140</name>
</gene>
<dbReference type="InterPro" id="IPR000883">
    <property type="entry name" value="Cyt_C_Oxase_1"/>
</dbReference>
<feature type="transmembrane region" description="Helical" evidence="12">
    <location>
        <begin position="164"/>
        <end position="184"/>
    </location>
</feature>
<evidence type="ECO:0000256" key="6">
    <source>
        <dbReference type="ARBA" id="ARBA00022723"/>
    </source>
</evidence>
<evidence type="ECO:0000256" key="4">
    <source>
        <dbReference type="ARBA" id="ARBA00022660"/>
    </source>
</evidence>
<keyword evidence="3 10" id="KW-0349">Heme</keyword>
<organism evidence="15 16">
    <name type="scientific">Aquisphaera giovannonii</name>
    <dbReference type="NCBI Taxonomy" id="406548"/>
    <lineage>
        <taxon>Bacteria</taxon>
        <taxon>Pseudomonadati</taxon>
        <taxon>Planctomycetota</taxon>
        <taxon>Planctomycetia</taxon>
        <taxon>Isosphaerales</taxon>
        <taxon>Isosphaeraceae</taxon>
        <taxon>Aquisphaera</taxon>
    </lineage>
</organism>
<keyword evidence="4" id="KW-0813">Transport</keyword>
<feature type="domain" description="Cytochrome oxidase subunit I profile" evidence="13">
    <location>
        <begin position="1"/>
        <end position="401"/>
    </location>
</feature>
<evidence type="ECO:0000259" key="14">
    <source>
        <dbReference type="PROSITE" id="PS51007"/>
    </source>
</evidence>
<evidence type="ECO:0000256" key="10">
    <source>
        <dbReference type="PROSITE-ProRule" id="PRU00433"/>
    </source>
</evidence>
<evidence type="ECO:0000256" key="5">
    <source>
        <dbReference type="ARBA" id="ARBA00022692"/>
    </source>
</evidence>
<dbReference type="InterPro" id="IPR009056">
    <property type="entry name" value="Cyt_c-like_dom"/>
</dbReference>
<feature type="transmembrane region" description="Helical" evidence="12">
    <location>
        <begin position="272"/>
        <end position="293"/>
    </location>
</feature>
<keyword evidence="7 12" id="KW-1133">Transmembrane helix</keyword>
<proteinExistence type="predicted"/>
<keyword evidence="16" id="KW-1185">Reference proteome</keyword>
<evidence type="ECO:0000256" key="3">
    <source>
        <dbReference type="ARBA" id="ARBA00022617"/>
    </source>
</evidence>
<dbReference type="SUPFAM" id="SSF81442">
    <property type="entry name" value="Cytochrome c oxidase subunit I-like"/>
    <property type="match status" value="1"/>
</dbReference>
<feature type="transmembrane region" description="Helical" evidence="12">
    <location>
        <begin position="25"/>
        <end position="47"/>
    </location>
</feature>
<evidence type="ECO:0000259" key="13">
    <source>
        <dbReference type="PROSITE" id="PS50855"/>
    </source>
</evidence>
<dbReference type="PROSITE" id="PS51007">
    <property type="entry name" value="CYTC"/>
    <property type="match status" value="2"/>
</dbReference>
<feature type="region of interest" description="Disordered" evidence="11">
    <location>
        <begin position="563"/>
        <end position="588"/>
    </location>
</feature>
<dbReference type="Pfam" id="PF02433">
    <property type="entry name" value="FixO"/>
    <property type="match status" value="1"/>
</dbReference>
<keyword evidence="2" id="KW-1003">Cell membrane</keyword>
<dbReference type="Proteomes" id="UP000324233">
    <property type="component" value="Chromosome"/>
</dbReference>
<evidence type="ECO:0000256" key="11">
    <source>
        <dbReference type="SAM" id="MobiDB-lite"/>
    </source>
</evidence>
<accession>A0A5B9W4E6</accession>
<evidence type="ECO:0000256" key="1">
    <source>
        <dbReference type="ARBA" id="ARBA00004651"/>
    </source>
</evidence>
<evidence type="ECO:0008006" key="17">
    <source>
        <dbReference type="Google" id="ProtNLM"/>
    </source>
</evidence>
<reference evidence="15 16" key="1">
    <citation type="submission" date="2019-08" db="EMBL/GenBank/DDBJ databases">
        <title>Deep-cultivation of Planctomycetes and their phenomic and genomic characterization uncovers novel biology.</title>
        <authorList>
            <person name="Wiegand S."/>
            <person name="Jogler M."/>
            <person name="Boedeker C."/>
            <person name="Pinto D."/>
            <person name="Vollmers J."/>
            <person name="Rivas-Marin E."/>
            <person name="Kohn T."/>
            <person name="Peeters S.H."/>
            <person name="Heuer A."/>
            <person name="Rast P."/>
            <person name="Oberbeckmann S."/>
            <person name="Bunk B."/>
            <person name="Jeske O."/>
            <person name="Meyerdierks A."/>
            <person name="Storesund J.E."/>
            <person name="Kallscheuer N."/>
            <person name="Luecker S."/>
            <person name="Lage O.M."/>
            <person name="Pohl T."/>
            <person name="Merkel B.J."/>
            <person name="Hornburger P."/>
            <person name="Mueller R.-W."/>
            <person name="Bruemmer F."/>
            <person name="Labrenz M."/>
            <person name="Spormann A.M."/>
            <person name="Op den Camp H."/>
            <person name="Overmann J."/>
            <person name="Amann R."/>
            <person name="Jetten M.S.M."/>
            <person name="Mascher T."/>
            <person name="Medema M.H."/>
            <person name="Devos D.P."/>
            <person name="Kaster A.-K."/>
            <person name="Ovreas L."/>
            <person name="Rohde M."/>
            <person name="Galperin M.Y."/>
            <person name="Jogler C."/>
        </authorList>
    </citation>
    <scope>NUCLEOTIDE SEQUENCE [LARGE SCALE GENOMIC DNA]</scope>
    <source>
        <strain evidence="15 16">OJF2</strain>
    </source>
</reference>
<keyword evidence="9 12" id="KW-0472">Membrane</keyword>
<feature type="transmembrane region" description="Helical" evidence="12">
    <location>
        <begin position="377"/>
        <end position="402"/>
    </location>
</feature>
<dbReference type="Gene3D" id="1.10.760.10">
    <property type="entry name" value="Cytochrome c-like domain"/>
    <property type="match status" value="3"/>
</dbReference>
<dbReference type="PROSITE" id="PS50855">
    <property type="entry name" value="COX1"/>
    <property type="match status" value="1"/>
</dbReference>
<dbReference type="GO" id="GO:0046872">
    <property type="term" value="F:metal ion binding"/>
    <property type="evidence" value="ECO:0007669"/>
    <property type="project" value="UniProtKB-KW"/>
</dbReference>
<dbReference type="Gene3D" id="1.20.210.10">
    <property type="entry name" value="Cytochrome c oxidase-like, subunit I domain"/>
    <property type="match status" value="1"/>
</dbReference>
<dbReference type="AlphaFoldDB" id="A0A5B9W4E6"/>
<evidence type="ECO:0000313" key="16">
    <source>
        <dbReference type="Proteomes" id="UP000324233"/>
    </source>
</evidence>
<dbReference type="InterPro" id="IPR050597">
    <property type="entry name" value="Cytochrome_c_Oxidase_Subunit"/>
</dbReference>
<dbReference type="OrthoDB" id="9805440at2"/>
<dbReference type="InterPro" id="IPR000802">
    <property type="entry name" value="Arsenical_pump_ArsB"/>
</dbReference>
<keyword evidence="8 10" id="KW-0408">Iron</keyword>
<dbReference type="InterPro" id="IPR003468">
    <property type="entry name" value="Cyt_c_oxidase_monohaem-su/FixO"/>
</dbReference>
<dbReference type="GO" id="GO:0005886">
    <property type="term" value="C:plasma membrane"/>
    <property type="evidence" value="ECO:0007669"/>
    <property type="project" value="UniProtKB-SubCell"/>
</dbReference>
<comment type="subcellular location">
    <subcellularLocation>
        <location evidence="1">Cell membrane</location>
        <topology evidence="1">Multi-pass membrane protein</topology>
    </subcellularLocation>
</comment>
<dbReference type="PRINTS" id="PR00758">
    <property type="entry name" value="ARSENICPUMP"/>
</dbReference>
<dbReference type="InterPro" id="IPR036909">
    <property type="entry name" value="Cyt_c-like_dom_sf"/>
</dbReference>
<evidence type="ECO:0000256" key="2">
    <source>
        <dbReference type="ARBA" id="ARBA00022475"/>
    </source>
</evidence>
<feature type="transmembrane region" description="Helical" evidence="12">
    <location>
        <begin position="345"/>
        <end position="365"/>
    </location>
</feature>
<dbReference type="SUPFAM" id="SSF46626">
    <property type="entry name" value="Cytochrome c"/>
    <property type="match status" value="3"/>
</dbReference>
<dbReference type="InterPro" id="IPR023616">
    <property type="entry name" value="Cyt_c_oxase-like_su1_dom"/>
</dbReference>
<dbReference type="PANTHER" id="PTHR33751">
    <property type="entry name" value="CBB3-TYPE CYTOCHROME C OXIDASE SUBUNIT FIXP"/>
    <property type="match status" value="1"/>
</dbReference>
<keyword evidence="4" id="KW-0249">Electron transport</keyword>
<name>A0A5B9W4E6_9BACT</name>
<dbReference type="GO" id="GO:0004129">
    <property type="term" value="F:cytochrome-c oxidase activity"/>
    <property type="evidence" value="ECO:0007669"/>
    <property type="project" value="InterPro"/>
</dbReference>
<dbReference type="GO" id="GO:0015105">
    <property type="term" value="F:arsenite transmembrane transporter activity"/>
    <property type="evidence" value="ECO:0007669"/>
    <property type="project" value="InterPro"/>
</dbReference>
<sequence length="876" mass="94466">MSRTNEGRPSGDMPTIPALIRWHGYAALASVLYVAGLGLVMSIRFHAPGWLGDIPWLSWGRLRYAHTQGLFFGWLGNAFLAFLYFVVPRLAARPVTGVRLGWALFAVWNGLLVLAGWGLVQAGVSQPLEWAEFPLPVDGAATLGLLLAVAQFVVPLLRARVPSLYVSAWYILGGLTFTLLAYPVGNVVPEYLPGARGATFSGLWIHDAVGLFVTPLALAIAYAVIPAVSGRPIFSHFLSMIGFWLLFLLYPLNGTHHYVFSSIPMEAQKGAIVASVYLGVDVILVVTNLLLSLRGRSAVVGSDIPLLYVWTGTVAYLVVSLQGSAQSIMPLNRFTHFTDWVIGHSHLAMIGFASFTALGGLLHAWRLTPGCRYNRAAAGWSFWLLSLGLAAMVLDLTAAGLVQGQLWRGDLPWMDSVRASAPFWWARSISGGVVLAGFLAVVTSMTTGPLVVPAPGREADAGSAQQDGAEEEVAGARWLKDAYVLVAGAGVGLFAFSFVVLGLWPNRDLRDQIARTRPTGSGAMSASEARGRLVYAREGCMNCHSQLVRFTEEDVRRFGPASRAWEGDGDAPQMWGTRRIGPDLAREGGRRPRDWQLAHLWNPRHVVPDSIMPGYPWLFDGSPTRPRSEALDLVNYLGSLGRDARLAGLSGPGPLPGRDPEEERRKGMFCDCSIPRTAGKAPIWDMALAVGEGDRFARRGAGVFARDCAGCHGPEGRGDGPAAVALTPAPRDLTVARFSDRRLSESLWNGIRGSSMPPWNDLTAGDLRGLVAFLGTIAPSDPSPELDAEERAAARGLFARQCAVCHGPEGRGDGPSAAILAPIPTDFHEVRPTTAYAESALARGVRGSAMPRWAGKLTPEEQKLLARYVRSFFGKE</sequence>
<dbReference type="Pfam" id="PF13442">
    <property type="entry name" value="Cytochrome_CBB3"/>
    <property type="match status" value="2"/>
</dbReference>
<feature type="transmembrane region" description="Helical" evidence="12">
    <location>
        <begin position="305"/>
        <end position="325"/>
    </location>
</feature>
<keyword evidence="5 12" id="KW-0812">Transmembrane</keyword>
<feature type="transmembrane region" description="Helical" evidence="12">
    <location>
        <begin position="67"/>
        <end position="87"/>
    </location>
</feature>
<evidence type="ECO:0000256" key="8">
    <source>
        <dbReference type="ARBA" id="ARBA00023004"/>
    </source>
</evidence>
<dbReference type="PANTHER" id="PTHR33751:SF1">
    <property type="entry name" value="CBB3-TYPE CYTOCHROME C OXIDASE SUBUNIT FIXP"/>
    <property type="match status" value="1"/>
</dbReference>
<evidence type="ECO:0000256" key="9">
    <source>
        <dbReference type="ARBA" id="ARBA00023136"/>
    </source>
</evidence>